<dbReference type="InterPro" id="IPR036259">
    <property type="entry name" value="MFS_trans_sf"/>
</dbReference>
<name>A0A0D3GFL1_9ORYZ</name>
<dbReference type="PANTHER" id="PTHR24177">
    <property type="entry name" value="CASKIN"/>
    <property type="match status" value="1"/>
</dbReference>
<feature type="transmembrane region" description="Helical" evidence="2">
    <location>
        <begin position="373"/>
        <end position="397"/>
    </location>
</feature>
<feature type="region of interest" description="Disordered" evidence="1">
    <location>
        <begin position="290"/>
        <end position="321"/>
    </location>
</feature>
<feature type="transmembrane region" description="Helical" evidence="2">
    <location>
        <begin position="661"/>
        <end position="678"/>
    </location>
</feature>
<evidence type="ECO:0000259" key="3">
    <source>
        <dbReference type="Pfam" id="PF13962"/>
    </source>
</evidence>
<reference evidence="4" key="1">
    <citation type="journal article" date="2009" name="Rice">
        <title>De Novo Next Generation Sequencing of Plant Genomes.</title>
        <authorList>
            <person name="Rounsley S."/>
            <person name="Marri P.R."/>
            <person name="Yu Y."/>
            <person name="He R."/>
            <person name="Sisneros N."/>
            <person name="Goicoechea J.L."/>
            <person name="Lee S.J."/>
            <person name="Angelova A."/>
            <person name="Kudrna D."/>
            <person name="Luo M."/>
            <person name="Affourtit J."/>
            <person name="Desany B."/>
            <person name="Knight J."/>
            <person name="Niazi F."/>
            <person name="Egholm M."/>
            <person name="Wing R.A."/>
        </authorList>
    </citation>
    <scope>NUCLEOTIDE SEQUENCE [LARGE SCALE GENOMIC DNA]</scope>
    <source>
        <strain evidence="4">cv. IRGC 105608</strain>
    </source>
</reference>
<dbReference type="eggNOG" id="KOG0504">
    <property type="taxonomic scope" value="Eukaryota"/>
</dbReference>
<keyword evidence="2" id="KW-0812">Transmembrane</keyword>
<feature type="domain" description="PGG" evidence="3">
    <location>
        <begin position="888"/>
        <end position="995"/>
    </location>
</feature>
<dbReference type="PANTHER" id="PTHR24177:SF465">
    <property type="entry name" value="OS06G0294400 PROTEIN"/>
    <property type="match status" value="1"/>
</dbReference>
<feature type="transmembrane region" description="Helical" evidence="2">
    <location>
        <begin position="264"/>
        <end position="283"/>
    </location>
</feature>
<feature type="compositionally biased region" description="Basic and acidic residues" evidence="1">
    <location>
        <begin position="838"/>
        <end position="886"/>
    </location>
</feature>
<dbReference type="Gramene" id="OBART06G11610.2">
    <property type="protein sequence ID" value="OBART06G11610.2"/>
    <property type="gene ID" value="OBART06G11610"/>
</dbReference>
<dbReference type="AlphaFoldDB" id="A0A0D3GFL1"/>
<feature type="domain" description="PGG" evidence="3">
    <location>
        <begin position="321"/>
        <end position="443"/>
    </location>
</feature>
<sequence length="1028" mass="114495">MLRSDFAALQMEAGETLDQYAGKLTGMSVRFSNLGETQTDAMLIKKLFDTAPKRYLHVIAGIEQFHKIDDMPFKEAVGRLKAFEEWVRRRRPGADEESKDEGRPLEYCLRKYLLLLAIMVATQMVNGHSPERSKEKEEEKPLELLLRKYLLLLAIMAATVTYAAGFNPPGGVWQNTEARHLAGDSIIRDTYYPRYLVFFYCNAATFVLSIVVIILIFSLAIVQEKKKLWIPMLPLRVAMVLDLLGLVGAYAAGTSRAVLKPRNAWVLVIIFVYMVIQLVLTSLSSSVGDGKKEEAKEQQQTADGKGEKINQLSQSGDKKEEEKERRRKLLLLLATFVMSITYLAGLSAPGGYWDSSKEGHNAGDPVMREHHAIRLKAFFVFNAAAFVMSLLIIMLLLDKQLVIPLLQDQDQSLTSRVRTRFLKAYIIIALVGLVGAYATGSSRNSDTTIYVGCLVFAVLACILFLKVIISPHPQGSASDSNGRPRNGVKKNTSNGGVQTNTSNADILEKAQSLVVLLSTLVTTVTYQAGLVPPGGVWQENWKEHKAGEPILLSVQPERYKVFFYCNSIAFAASLVIIILVQYKPILKRRILELAMIVDLFGLIGAYSAGSCRDVTTSIYVIALAGVVLVYVVIHVIFITLDEDMGKKDGDKDKDEGKRRKRLLLFAVLCTTLTYQAGLTPPGGFWLKDDEFGHHAGEPVLSYNYPRRYKAFLYCNSMSFMSSIALIILLVNPNLYKPAIRSYALSVCTAVGMFALMCAYAAGSTQHLKTSIYIFVLVALVLFIMIVVLICFVKKEMKSANPQDEEAGGIEKSPPAQDEVVIEQETQTLKPSETMSANEIKEDDRTTKSVDIEDVGEAKKNTSNETNEKEKQERTATESNKKEDESRKHSKRKYFMLLGVLAASVTYQAGLNPPGGVWQGNSNGREAGNPVMHDNKRYRYLIFFYSNSASFVASIVVIILLLKEKLLREDWLFKVMNITIVLNLLGLLLAYMAGSRMRLESSGYFIAFVIAALGIAAIHKIWSLSRESK</sequence>
<keyword evidence="2" id="KW-1133">Transmembrane helix</keyword>
<dbReference type="Pfam" id="PF13962">
    <property type="entry name" value="PGG"/>
    <property type="match status" value="5"/>
</dbReference>
<dbReference type="SUPFAM" id="SSF103473">
    <property type="entry name" value="MFS general substrate transporter"/>
    <property type="match status" value="1"/>
</dbReference>
<dbReference type="GO" id="GO:0016020">
    <property type="term" value="C:membrane"/>
    <property type="evidence" value="ECO:0007669"/>
    <property type="project" value="TreeGrafter"/>
</dbReference>
<feature type="transmembrane region" description="Helical" evidence="2">
    <location>
        <begin position="149"/>
        <end position="166"/>
    </location>
</feature>
<dbReference type="EnsemblPlants" id="OBART06G11610.2">
    <property type="protein sequence ID" value="OBART06G11610.2"/>
    <property type="gene ID" value="OBART06G11610"/>
</dbReference>
<dbReference type="eggNOG" id="KOG0017">
    <property type="taxonomic scope" value="Eukaryota"/>
</dbReference>
<feature type="transmembrane region" description="Helical" evidence="2">
    <location>
        <begin position="589"/>
        <end position="606"/>
    </location>
</feature>
<feature type="domain" description="PGG" evidence="3">
    <location>
        <begin position="655"/>
        <end position="764"/>
    </location>
</feature>
<evidence type="ECO:0000313" key="4">
    <source>
        <dbReference type="EnsemblPlants" id="OBART06G11610.2"/>
    </source>
</evidence>
<dbReference type="PaxDb" id="65489-OBART06G11610.2"/>
<feature type="transmembrane region" description="Helical" evidence="2">
    <location>
        <begin position="710"/>
        <end position="730"/>
    </location>
</feature>
<dbReference type="InterPro" id="IPR026961">
    <property type="entry name" value="PGG_dom"/>
</dbReference>
<feature type="transmembrane region" description="Helical" evidence="2">
    <location>
        <begin position="970"/>
        <end position="991"/>
    </location>
</feature>
<feature type="transmembrane region" description="Helical" evidence="2">
    <location>
        <begin position="561"/>
        <end position="582"/>
    </location>
</feature>
<organism evidence="4">
    <name type="scientific">Oryza barthii</name>
    <dbReference type="NCBI Taxonomy" id="65489"/>
    <lineage>
        <taxon>Eukaryota</taxon>
        <taxon>Viridiplantae</taxon>
        <taxon>Streptophyta</taxon>
        <taxon>Embryophyta</taxon>
        <taxon>Tracheophyta</taxon>
        <taxon>Spermatophyta</taxon>
        <taxon>Magnoliopsida</taxon>
        <taxon>Liliopsida</taxon>
        <taxon>Poales</taxon>
        <taxon>Poaceae</taxon>
        <taxon>BOP clade</taxon>
        <taxon>Oryzoideae</taxon>
        <taxon>Oryzeae</taxon>
        <taxon>Oryzinae</taxon>
        <taxon>Oryza</taxon>
    </lineage>
</organism>
<feature type="transmembrane region" description="Helical" evidence="2">
    <location>
        <begin position="329"/>
        <end position="353"/>
    </location>
</feature>
<feature type="transmembrane region" description="Helical" evidence="2">
    <location>
        <begin position="773"/>
        <end position="792"/>
    </location>
</feature>
<keyword evidence="5" id="KW-1185">Reference proteome</keyword>
<feature type="domain" description="PGG" evidence="3">
    <location>
        <begin position="147"/>
        <end position="256"/>
    </location>
</feature>
<feature type="transmembrane region" description="Helical" evidence="2">
    <location>
        <begin position="233"/>
        <end position="252"/>
    </location>
</feature>
<dbReference type="STRING" id="65489.A0A0D3GFL1"/>
<proteinExistence type="predicted"/>
<feature type="transmembrane region" description="Helical" evidence="2">
    <location>
        <begin position="1003"/>
        <end position="1021"/>
    </location>
</feature>
<feature type="domain" description="PGG" evidence="3">
    <location>
        <begin position="507"/>
        <end position="612"/>
    </location>
</feature>
<feature type="transmembrane region" description="Helical" evidence="2">
    <location>
        <begin position="893"/>
        <end position="910"/>
    </location>
</feature>
<evidence type="ECO:0000256" key="1">
    <source>
        <dbReference type="SAM" id="MobiDB-lite"/>
    </source>
</evidence>
<dbReference type="HOGENOM" id="CLU_007110_1_0_1"/>
<evidence type="ECO:0000313" key="5">
    <source>
        <dbReference type="Proteomes" id="UP000026960"/>
    </source>
</evidence>
<evidence type="ECO:0000256" key="2">
    <source>
        <dbReference type="SAM" id="Phobius"/>
    </source>
</evidence>
<feature type="transmembrane region" description="Helical" evidence="2">
    <location>
        <begin position="421"/>
        <end position="437"/>
    </location>
</feature>
<feature type="compositionally biased region" description="Polar residues" evidence="1">
    <location>
        <begin position="824"/>
        <end position="836"/>
    </location>
</feature>
<dbReference type="Proteomes" id="UP000026960">
    <property type="component" value="Chromosome 6"/>
</dbReference>
<protein>
    <recommendedName>
        <fullName evidence="3">PGG domain-containing protein</fullName>
    </recommendedName>
</protein>
<feature type="transmembrane region" description="Helical" evidence="2">
    <location>
        <begin position="513"/>
        <end position="531"/>
    </location>
</feature>
<feature type="transmembrane region" description="Helical" evidence="2">
    <location>
        <begin position="618"/>
        <end position="640"/>
    </location>
</feature>
<accession>A0A0D3GFL1</accession>
<feature type="transmembrane region" description="Helical" evidence="2">
    <location>
        <begin position="742"/>
        <end position="761"/>
    </location>
</feature>
<feature type="transmembrane region" description="Helical" evidence="2">
    <location>
        <begin position="939"/>
        <end position="961"/>
    </location>
</feature>
<keyword evidence="2" id="KW-0472">Membrane</keyword>
<feature type="transmembrane region" description="Helical" evidence="2">
    <location>
        <begin position="449"/>
        <end position="469"/>
    </location>
</feature>
<feature type="region of interest" description="Disordered" evidence="1">
    <location>
        <begin position="473"/>
        <end position="500"/>
    </location>
</feature>
<feature type="transmembrane region" description="Helical" evidence="2">
    <location>
        <begin position="197"/>
        <end position="221"/>
    </location>
</feature>
<reference evidence="4" key="2">
    <citation type="submission" date="2015-03" db="UniProtKB">
        <authorList>
            <consortium name="EnsemblPlants"/>
        </authorList>
    </citation>
    <scope>IDENTIFICATION</scope>
</reference>
<feature type="region of interest" description="Disordered" evidence="1">
    <location>
        <begin position="824"/>
        <end position="886"/>
    </location>
</feature>